<dbReference type="SUPFAM" id="SSF53686">
    <property type="entry name" value="Tryptophan synthase beta subunit-like PLP-dependent enzymes"/>
    <property type="match status" value="1"/>
</dbReference>
<dbReference type="InterPro" id="IPR001926">
    <property type="entry name" value="TrpB-like_PALP"/>
</dbReference>
<dbReference type="Gene3D" id="3.40.50.1100">
    <property type="match status" value="2"/>
</dbReference>
<gene>
    <name evidence="4" type="ORF">BN11_3050009</name>
</gene>
<evidence type="ECO:0000259" key="3">
    <source>
        <dbReference type="Pfam" id="PF00291"/>
    </source>
</evidence>
<dbReference type="Proteomes" id="UP000035763">
    <property type="component" value="Unassembled WGS sequence"/>
</dbReference>
<dbReference type="GO" id="GO:1901605">
    <property type="term" value="P:alpha-amino acid metabolic process"/>
    <property type="evidence" value="ECO:0007669"/>
    <property type="project" value="UniProtKB-ARBA"/>
</dbReference>
<feature type="domain" description="Tryptophan synthase beta chain-like PALP" evidence="3">
    <location>
        <begin position="30"/>
        <end position="333"/>
    </location>
</feature>
<dbReference type="EMBL" id="CAJA01000230">
    <property type="protein sequence ID" value="CCH73634.1"/>
    <property type="molecule type" value="Genomic_DNA"/>
</dbReference>
<sequence length="341" mass="35675">MREPFVNRRARDWTSGAPKAAVRDFHRTLPGYAPTPLREVPVLAHELGVGRLLVKDESARLGLPAFKILGASWACHQVVQRRPGVELVTATDGNHGRAVARMARRLGSTATVFVPGVMLDRTSELIESEGAHVRRVAGDYDVAVAAAAKYADADTGRALVQDTAWPGYEEVPQWIVDGYETLPDEVDESLGAAPDLVVVPVGVGSLAQAVVTHYRRPGTGGCRILSVEPDTAAGILASLQAGEPTSVPTADTIMAGLNCGTVSAAAWPVLRRGLDAAISVHDDEARTAVTDLATEGVSAGPCGAATLAGLTAYLGRSGARDAIDLPDDAIVVLLSTEGILR</sequence>
<comment type="caution">
    <text evidence="4">The sequence shown here is derived from an EMBL/GenBank/DDBJ whole genome shotgun (WGS) entry which is preliminary data.</text>
</comment>
<organism evidence="4 5">
    <name type="scientific">Nostocoides australiense Ben110</name>
    <dbReference type="NCBI Taxonomy" id="1193182"/>
    <lineage>
        <taxon>Bacteria</taxon>
        <taxon>Bacillati</taxon>
        <taxon>Actinomycetota</taxon>
        <taxon>Actinomycetes</taxon>
        <taxon>Micrococcales</taxon>
        <taxon>Intrasporangiaceae</taxon>
        <taxon>Nostocoides</taxon>
    </lineage>
</organism>
<dbReference type="AlphaFoldDB" id="W6K3P7"/>
<dbReference type="OrthoDB" id="34584at2"/>
<keyword evidence="2" id="KW-0663">Pyridoxal phosphate</keyword>
<evidence type="ECO:0000313" key="4">
    <source>
        <dbReference type="EMBL" id="CCH73634.1"/>
    </source>
</evidence>
<dbReference type="PANTHER" id="PTHR42937">
    <property type="match status" value="1"/>
</dbReference>
<evidence type="ECO:0000313" key="5">
    <source>
        <dbReference type="Proteomes" id="UP000035763"/>
    </source>
</evidence>
<dbReference type="RefSeq" id="WP_048699272.1">
    <property type="nucleotide sequence ID" value="NZ_HG764815.1"/>
</dbReference>
<comment type="cofactor">
    <cofactor evidence="1">
        <name>pyridoxal 5'-phosphate</name>
        <dbReference type="ChEBI" id="CHEBI:597326"/>
    </cofactor>
</comment>
<keyword evidence="5" id="KW-1185">Reference proteome</keyword>
<dbReference type="InterPro" id="IPR036052">
    <property type="entry name" value="TrpB-like_PALP_sf"/>
</dbReference>
<evidence type="ECO:0000256" key="2">
    <source>
        <dbReference type="ARBA" id="ARBA00022898"/>
    </source>
</evidence>
<protein>
    <submittedName>
        <fullName evidence="4">Pyridoxal-5'-phosphate-dependent protein beta subunit</fullName>
    </submittedName>
</protein>
<name>W6K3P7_9MICO</name>
<dbReference type="PANTHER" id="PTHR42937:SF1">
    <property type="entry name" value="DIAMINOPROPIONATE AMMONIA-LYASE"/>
    <property type="match status" value="1"/>
</dbReference>
<evidence type="ECO:0000256" key="1">
    <source>
        <dbReference type="ARBA" id="ARBA00001933"/>
    </source>
</evidence>
<accession>W6K3P7</accession>
<dbReference type="Pfam" id="PF00291">
    <property type="entry name" value="PALP"/>
    <property type="match status" value="1"/>
</dbReference>
<reference evidence="4 5" key="1">
    <citation type="journal article" date="2013" name="ISME J.">
        <title>A metabolic model for members of the genus Tetrasphaera involved in enhanced biological phosphorus removal.</title>
        <authorList>
            <person name="Kristiansen R."/>
            <person name="Nguyen H.T.T."/>
            <person name="Saunders A.M."/>
            <person name="Nielsen J.L."/>
            <person name="Wimmer R."/>
            <person name="Le V.Q."/>
            <person name="McIlroy S.J."/>
            <person name="Petrovski S."/>
            <person name="Seviour R.J."/>
            <person name="Calteau A."/>
            <person name="Nielsen K.L."/>
            <person name="Nielsen P.H."/>
        </authorList>
    </citation>
    <scope>NUCLEOTIDE SEQUENCE [LARGE SCALE GENOMIC DNA]</scope>
    <source>
        <strain evidence="4 5">Ben110</strain>
    </source>
</reference>
<proteinExistence type="predicted"/>
<dbReference type="STRING" id="1193182.BN11_3050009"/>